<dbReference type="CDD" id="cd03590">
    <property type="entry name" value="CLECT_DC-SIGN_like"/>
    <property type="match status" value="1"/>
</dbReference>
<dbReference type="SUPFAM" id="SSF56436">
    <property type="entry name" value="C-type lectin-like"/>
    <property type="match status" value="1"/>
</dbReference>
<dbReference type="AlphaFoldDB" id="A0A1S3FRZ5"/>
<reference evidence="4" key="1">
    <citation type="submission" date="2025-08" db="UniProtKB">
        <authorList>
            <consortium name="RefSeq"/>
        </authorList>
    </citation>
    <scope>IDENTIFICATION</scope>
    <source>
        <tissue evidence="4">Kidney</tissue>
    </source>
</reference>
<accession>A0A1S3FRZ5</accession>
<evidence type="ECO:0000313" key="4">
    <source>
        <dbReference type="RefSeq" id="XP_012879130.1"/>
    </source>
</evidence>
<dbReference type="GO" id="GO:0030246">
    <property type="term" value="F:carbohydrate binding"/>
    <property type="evidence" value="ECO:0007669"/>
    <property type="project" value="UniProtKB-KW"/>
</dbReference>
<dbReference type="RefSeq" id="XP_012879130.1">
    <property type="nucleotide sequence ID" value="XM_013023676.1"/>
</dbReference>
<dbReference type="OrthoDB" id="6337382at2759"/>
<evidence type="ECO:0000313" key="3">
    <source>
        <dbReference type="Proteomes" id="UP000081671"/>
    </source>
</evidence>
<gene>
    <name evidence="4" type="primary">Clec4e</name>
</gene>
<dbReference type="PANTHER" id="PTHR22803">
    <property type="entry name" value="MANNOSE, PHOSPHOLIPASE, LECTIN RECEPTOR RELATED"/>
    <property type="match status" value="1"/>
</dbReference>
<dbReference type="InterPro" id="IPR001304">
    <property type="entry name" value="C-type_lectin-like"/>
</dbReference>
<dbReference type="PROSITE" id="PS50041">
    <property type="entry name" value="C_TYPE_LECTIN_2"/>
    <property type="match status" value="1"/>
</dbReference>
<dbReference type="InterPro" id="IPR033989">
    <property type="entry name" value="CD209-like_CTLD"/>
</dbReference>
<evidence type="ECO:0000259" key="2">
    <source>
        <dbReference type="PROSITE" id="PS50041"/>
    </source>
</evidence>
<feature type="domain" description="C-type lectin" evidence="2">
    <location>
        <begin position="56"/>
        <end position="175"/>
    </location>
</feature>
<dbReference type="GeneID" id="105991104"/>
<dbReference type="InterPro" id="IPR016186">
    <property type="entry name" value="C-type_lectin-like/link_sf"/>
</dbReference>
<dbReference type="SMART" id="SM00034">
    <property type="entry name" value="CLECT"/>
    <property type="match status" value="1"/>
</dbReference>
<dbReference type="InterPro" id="IPR016187">
    <property type="entry name" value="CTDL_fold"/>
</dbReference>
<dbReference type="STRING" id="10020.ENSDORP00000004674"/>
<dbReference type="CTD" id="26253"/>
<dbReference type="Proteomes" id="UP000081671">
    <property type="component" value="Unplaced"/>
</dbReference>
<keyword evidence="1" id="KW-0430">Lectin</keyword>
<keyword evidence="3" id="KW-1185">Reference proteome</keyword>
<dbReference type="InterPro" id="IPR050111">
    <property type="entry name" value="C-type_lectin/snaclec_domain"/>
</dbReference>
<organism evidence="3 4">
    <name type="scientific">Dipodomys ordii</name>
    <name type="common">Ord's kangaroo rat</name>
    <dbReference type="NCBI Taxonomy" id="10020"/>
    <lineage>
        <taxon>Eukaryota</taxon>
        <taxon>Metazoa</taxon>
        <taxon>Chordata</taxon>
        <taxon>Craniata</taxon>
        <taxon>Vertebrata</taxon>
        <taxon>Euteleostomi</taxon>
        <taxon>Mammalia</taxon>
        <taxon>Eutheria</taxon>
        <taxon>Euarchontoglires</taxon>
        <taxon>Glires</taxon>
        <taxon>Rodentia</taxon>
        <taxon>Castorimorpha</taxon>
        <taxon>Heteromyidae</taxon>
        <taxon>Dipodomyinae</taxon>
        <taxon>Dipodomys</taxon>
    </lineage>
</organism>
<dbReference type="Gene3D" id="3.10.100.10">
    <property type="entry name" value="Mannose-Binding Protein A, subunit A"/>
    <property type="match status" value="1"/>
</dbReference>
<proteinExistence type="predicted"/>
<protein>
    <submittedName>
        <fullName evidence="4">C-type lectin domain family 4 member E isoform X2</fullName>
    </submittedName>
</protein>
<name>A0A1S3FRZ5_DIPOR</name>
<dbReference type="Pfam" id="PF00059">
    <property type="entry name" value="Lectin_C"/>
    <property type="match status" value="1"/>
</dbReference>
<evidence type="ECO:0000256" key="1">
    <source>
        <dbReference type="ARBA" id="ARBA00022734"/>
    </source>
</evidence>
<sequence>MDSTQPHAAQHAVTYHSLQTCKEKNFRPHTNFKRISCYHDESGLVHSCCPLNWEHFQSSCYFFSVDALNWEASVRNCSGMRAQLVVINTPEEQEFLYHTKPRRREFFIGLSDQVTEGQWLWVDNSPLRKSLSFWDAGEPNNLVTVEDCATIRDSPNPRRNWNDIPCFYAMPRVCEMPEISVWD</sequence>